<feature type="domain" description="Cell morphogenesis central region" evidence="4">
    <location>
        <begin position="1479"/>
        <end position="1657"/>
    </location>
</feature>
<dbReference type="PANTHER" id="PTHR12295:SF30">
    <property type="entry name" value="PROTEIN FURRY"/>
    <property type="match status" value="1"/>
</dbReference>
<dbReference type="GO" id="GO:0005938">
    <property type="term" value="C:cell cortex"/>
    <property type="evidence" value="ECO:0007669"/>
    <property type="project" value="TreeGrafter"/>
</dbReference>
<dbReference type="InterPro" id="IPR016024">
    <property type="entry name" value="ARM-type_fold"/>
</dbReference>
<name>J4H4C1_9APHY</name>
<dbReference type="InterPro" id="IPR029473">
    <property type="entry name" value="MOR2-PAG1_mid"/>
</dbReference>
<gene>
    <name evidence="5" type="ORF">FIBRA_06922</name>
</gene>
<feature type="domain" description="Cell morphogenesis protein N-terminal" evidence="2">
    <location>
        <begin position="366"/>
        <end position="915"/>
    </location>
</feature>
<evidence type="ECO:0000259" key="2">
    <source>
        <dbReference type="Pfam" id="PF14222"/>
    </source>
</evidence>
<dbReference type="Proteomes" id="UP000006352">
    <property type="component" value="Unassembled WGS sequence"/>
</dbReference>
<dbReference type="InParanoid" id="J4H4C1"/>
<dbReference type="GO" id="GO:0030427">
    <property type="term" value="C:site of polarized growth"/>
    <property type="evidence" value="ECO:0007669"/>
    <property type="project" value="TreeGrafter"/>
</dbReference>
<sequence length="2387" mass="267819">MSEGMQITIPDFEEDDYHSTPIFGRPQGGGLWGTPSSGQDSPTILTPLALPERADKSYFHARGDSNTSEDSTNSLQHGTRKIKSPFVHSAQSSLATSATGGSSFSKKTSFASLRNAFKKSTEPAPPLPVLDHQAYPVLKNPFSRSTSSLAQLPPMSHKQQPSTHASPPHFRPPTPASADSRFRSAPPRAREHAYAPSQHSHSGSIFHNSDAGSDHGHYFPMSSSPPPVPPVPYAFAHDEGRSSFDLEEKINMDPRTPSDYALHAIFIRFAAAAEAHINEFLRQSLESDPRLNEYMGPNVDPKFDGLLLSLGKIAQKHAKPVVDSVMRWRKSQNEAVDGDVLRYHSELPSTSTRSMRPQDVYTVLHERKSLASIYIMCRALIAVTHSMSKDGLGDAVGHSLEELTFEQFRRPDLKMLSMSPNHRINADLYATLLGQIANIRFESVTDRFLVELGPVAAGQVPKDSDFKYENLVKGLRHVQIKVWPPESFEEGAEFLASLSKSFENAHGNRLKTTFAETLIHMLHPIAKTAQAEVNHPEWAKAIEVIYPRVKDMMNKPRYWHVAYPLAVTTLCVAPQDFFLRNWNICFEAGLGKLKEKIHRIQVMNGILRLMWTYLYRCHESPSTATGKIETILKHFFPANRLVVNPPEEHIEPFIYIIHFILSRHFDFGSEFCLELLQEQSISANNGNFLAPERVAIATHAILRSLHGLEAEEHVPSWPSSSDYTQYPSQDDYPTSSDPLPSSLILKLGWKDLMERSSTCLTILAKSCYNVVGKWSVLDDQWTASRLNPAYEETHNFIIRRHPEGTVAFPSQYSAHISILQTAYQAWPRCLHSSLAYEDVFDMLIRGVVHVEPGVGEAATLALQRFMTEGTHISSMLSRFYVFLFDRMVSDGGGLRLNVESPRLLTLWLSFIGHWIHNVSQQPLDSLTAEDVKEVMARVHEIETGSLFLLAHNKRPVHTSGVKAMRLLASLQSHIRASQVFLGLEGAFHIVSAFHGSLERAVYLEGYEDFLEPEEAIRLDMWKRECHDDVALRIVDSDTHVDHLLWVHVCPPLLRACMEISSSTISSFREHIVAVATRYHPFMVQLSGVQNKLAPNLPQRAGSFGEKDASKLVNEHKQTISQWHFWTKTLCATAQVSDVRLTAIRDHSRARSEANLERDQMMTTRDLFKYLSQFLDSDHSLFRDVAVFSISSFPAHGYSQLLEDLNILASRQFYDDARPKASTMPVIGRARRQERFHTAVARIYFMTARLLQDQRSSGKQTALTHVLKYIRNMQSFLTASEHRNEYSLQRLRRYFCGTVERLFDGLATLKDSDRFIPHNTHLALYRLCEEWCQLGKQSQDATRRLVLMQTAAGKSLSEPAHQAENIQRFQTETKALSNAAVGAMASLCHKAFYPPDQSSISPTEKLSTSESNHRPLDVSSMLDRLTAVLASFHEPVQLAGKKALRSLLVHSPSDPAILDEVLRRAFVTTRDLETSNARLFQVVADVICTASGLHGFSFSQVACLGLSNLCHTRSEIRRQAFNMLEVIHEQSSGLISLSQYEAAACSSAPTAYLNAHRLVSSVLAGEHPSQALQILSRFTGWIPKVYDGQSDRGLILLLQSLEFWMPNIDLLDSKGSGISRDGCSAIYYLLALTLRYMEGYSEQIFVLWSRLVDPPHNANGFATIRFLLDLTARVGSTTFVTCVAKVVVCLTQSAIGAQVFADTVGLVDPSRVLPDSDHRSSVQGPEGIEGWPELSSLLSEKPKLILGYSQFALLFLSDVTMEETWPLTDQLPALLHSVLMHLSHKEDFVKKRSLHMLLQMLRVCVSGYEDIGDRFSSLPRSELKLVLEELETEAQSHLWSDDESGITAEPKLRWFISRIVKLSEASYPDLRTRWGWSALCWGTSCPKRELAYRSLQVYRALAPPVGRPDLDVLLGRLAATIAGEDLGMQNFNVEIILTINAMSSAKDLDIAFLPKLFWVAVACLSTTVENEFLHALQLIDTLLSRLDLDDPAIVELLLERRPPMWTGSSSIQACMLTGLRSSSTSGTTLKLLQRLTKISDPRLIDASDGRVRDLYTLSLPWCLHDMANGSQSEALQEFALNIGRLAEEEERPSIDRIMTSFAKSRFRTKEDFLREAVASLREHYGSEHWAEVITLLMGLVLNRESWLRIHTMQILKVLFQQRETRSPVDLLGSELLMPLLRLLETDLASQALEVLDEPLQISGGPAAKHVLRMSLYHHLRADAKEVESVAEIFGIAQESGWCVPRTGSLREMCRSNISAIYGSSQSSARPSRIDFQSDEVLPLADDLYEDDLGDMVQNLHELSSFFQEEHSLAPMPNRQLEARVAAILAKSTDLASDIPQTPFADVFHIGNLDSYDDDSDDSDYDNSSDLFEFDSPSISRLTSKTAHY</sequence>
<feature type="compositionally biased region" description="Polar residues" evidence="1">
    <location>
        <begin position="34"/>
        <end position="44"/>
    </location>
</feature>
<feature type="region of interest" description="Disordered" evidence="1">
    <location>
        <begin position="144"/>
        <end position="224"/>
    </location>
</feature>
<dbReference type="Pfam" id="PF14222">
    <property type="entry name" value="MOR2-PAG1_N"/>
    <property type="match status" value="1"/>
</dbReference>
<feature type="domain" description="Cell morphogenesis central region" evidence="4">
    <location>
        <begin position="1210"/>
        <end position="1386"/>
    </location>
</feature>
<feature type="region of interest" description="Disordered" evidence="1">
    <location>
        <begin position="1"/>
        <end position="106"/>
    </location>
</feature>
<reference evidence="5 6" key="1">
    <citation type="journal article" date="2012" name="Appl. Environ. Microbiol.">
        <title>Short-read sequencing for genomic analysis of the brown rot fungus Fibroporia radiculosa.</title>
        <authorList>
            <person name="Tang J.D."/>
            <person name="Perkins A.D."/>
            <person name="Sonstegard T.S."/>
            <person name="Schroeder S.G."/>
            <person name="Burgess S.C."/>
            <person name="Diehl S.V."/>
        </authorList>
    </citation>
    <scope>NUCLEOTIDE SEQUENCE [LARGE SCALE GENOMIC DNA]</scope>
    <source>
        <strain evidence="5 6">TFFH 294</strain>
    </source>
</reference>
<evidence type="ECO:0000259" key="4">
    <source>
        <dbReference type="Pfam" id="PF14228"/>
    </source>
</evidence>
<dbReference type="EMBL" id="HE797166">
    <property type="protein sequence ID" value="CCM04734.1"/>
    <property type="molecule type" value="Genomic_DNA"/>
</dbReference>
<accession>J4H4C1</accession>
<dbReference type="Pfam" id="PF14228">
    <property type="entry name" value="MOR2-PAG1_mid"/>
    <property type="match status" value="3"/>
</dbReference>
<evidence type="ECO:0008006" key="7">
    <source>
        <dbReference type="Google" id="ProtNLM"/>
    </source>
</evidence>
<dbReference type="RefSeq" id="XP_012184017.1">
    <property type="nucleotide sequence ID" value="XM_012328627.1"/>
</dbReference>
<feature type="region of interest" description="Disordered" evidence="1">
    <location>
        <begin position="713"/>
        <end position="737"/>
    </location>
</feature>
<dbReference type="InterPro" id="IPR025481">
    <property type="entry name" value="Cell_Morphogen_C"/>
</dbReference>
<keyword evidence="6" id="KW-1185">Reference proteome</keyword>
<evidence type="ECO:0000256" key="1">
    <source>
        <dbReference type="SAM" id="MobiDB-lite"/>
    </source>
</evidence>
<evidence type="ECO:0000313" key="6">
    <source>
        <dbReference type="Proteomes" id="UP000006352"/>
    </source>
</evidence>
<dbReference type="OrthoDB" id="6287725at2759"/>
<organism evidence="5 6">
    <name type="scientific">Fibroporia radiculosa</name>
    <dbReference type="NCBI Taxonomy" id="599839"/>
    <lineage>
        <taxon>Eukaryota</taxon>
        <taxon>Fungi</taxon>
        <taxon>Dikarya</taxon>
        <taxon>Basidiomycota</taxon>
        <taxon>Agaricomycotina</taxon>
        <taxon>Agaricomycetes</taxon>
        <taxon>Polyporales</taxon>
        <taxon>Fibroporiaceae</taxon>
        <taxon>Fibroporia</taxon>
    </lineage>
</organism>
<dbReference type="SUPFAM" id="SSF48371">
    <property type="entry name" value="ARM repeat"/>
    <property type="match status" value="1"/>
</dbReference>
<dbReference type="HOGENOM" id="CLU_000325_1_1_1"/>
<dbReference type="InterPro" id="IPR025614">
    <property type="entry name" value="Cell_morpho_N"/>
</dbReference>
<proteinExistence type="predicted"/>
<feature type="domain" description="Cell morphogenesis protein C-terminal" evidence="3">
    <location>
        <begin position="1953"/>
        <end position="2202"/>
    </location>
</feature>
<dbReference type="GeneID" id="24099645"/>
<evidence type="ECO:0000313" key="5">
    <source>
        <dbReference type="EMBL" id="CCM04734.1"/>
    </source>
</evidence>
<dbReference type="FunCoup" id="J4H4C1">
    <property type="interactions" value="201"/>
</dbReference>
<protein>
    <recommendedName>
        <fullName evidence="7">Cell morphogenesis protein N-terminal domain-containing protein</fullName>
    </recommendedName>
</protein>
<feature type="compositionally biased region" description="Polar residues" evidence="1">
    <location>
        <begin position="64"/>
        <end position="77"/>
    </location>
</feature>
<feature type="compositionally biased region" description="Polar residues" evidence="1">
    <location>
        <begin position="197"/>
        <end position="211"/>
    </location>
</feature>
<dbReference type="Pfam" id="PF14225">
    <property type="entry name" value="MOR2-PAG1_C"/>
    <property type="match status" value="1"/>
</dbReference>
<feature type="compositionally biased region" description="Polar residues" evidence="1">
    <location>
        <begin position="717"/>
        <end position="737"/>
    </location>
</feature>
<dbReference type="GO" id="GO:0000902">
    <property type="term" value="P:cell morphogenesis"/>
    <property type="evidence" value="ECO:0007669"/>
    <property type="project" value="InterPro"/>
</dbReference>
<dbReference type="InterPro" id="IPR039867">
    <property type="entry name" value="Furry/Tao3/Mor2"/>
</dbReference>
<dbReference type="PANTHER" id="PTHR12295">
    <property type="entry name" value="FURRY-RELATED"/>
    <property type="match status" value="1"/>
</dbReference>
<feature type="domain" description="Cell morphogenesis central region" evidence="4">
    <location>
        <begin position="1732"/>
        <end position="1906"/>
    </location>
</feature>
<evidence type="ECO:0000259" key="3">
    <source>
        <dbReference type="Pfam" id="PF14225"/>
    </source>
</evidence>
<feature type="compositionally biased region" description="Basic and acidic residues" evidence="1">
    <location>
        <begin position="52"/>
        <end position="63"/>
    </location>
</feature>
<feature type="compositionally biased region" description="Low complexity" evidence="1">
    <location>
        <begin position="92"/>
        <end position="106"/>
    </location>
</feature>
<dbReference type="STRING" id="599839.J4H4C1"/>